<organism evidence="2 3">
    <name type="scientific">Aeromonas media</name>
    <dbReference type="NCBI Taxonomy" id="651"/>
    <lineage>
        <taxon>Bacteria</taxon>
        <taxon>Pseudomonadati</taxon>
        <taxon>Pseudomonadota</taxon>
        <taxon>Gammaproteobacteria</taxon>
        <taxon>Aeromonadales</taxon>
        <taxon>Aeromonadaceae</taxon>
        <taxon>Aeromonas</taxon>
    </lineage>
</organism>
<dbReference type="Proteomes" id="UP000502657">
    <property type="component" value="Plasmid pAeme5"/>
</dbReference>
<reference evidence="2 3" key="1">
    <citation type="submission" date="2019-03" db="EMBL/GenBank/DDBJ databases">
        <title>Novel transposon Tn6433 accelerates the dissemination of tet(E) in Aeromonas from aerobic biofilm under oxytetracycline stress.</title>
        <authorList>
            <person name="Shi Y."/>
            <person name="Tian Z."/>
            <person name="Zhang Y."/>
            <person name="Zhang H."/>
            <person name="Yang M."/>
        </authorList>
    </citation>
    <scope>NUCLEOTIDE SEQUENCE [LARGE SCALE GENOMIC DNA]</scope>
    <source>
        <strain evidence="2 3">R50-22</strain>
        <plasmid evidence="3">paeme5</plasmid>
    </source>
</reference>
<gene>
    <name evidence="2" type="ORF">E4188_22530</name>
</gene>
<evidence type="ECO:0000256" key="1">
    <source>
        <dbReference type="SAM" id="Phobius"/>
    </source>
</evidence>
<protein>
    <submittedName>
        <fullName evidence="2">Uncharacterized protein</fullName>
    </submittedName>
</protein>
<evidence type="ECO:0000313" key="3">
    <source>
        <dbReference type="Proteomes" id="UP000502657"/>
    </source>
</evidence>
<geneLocation type="plasmid" evidence="3">
    <name>paeme5</name>
</geneLocation>
<dbReference type="EMBL" id="CP038449">
    <property type="protein sequence ID" value="QJT41278.1"/>
    <property type="molecule type" value="Genomic_DNA"/>
</dbReference>
<keyword evidence="2" id="KW-0614">Plasmid</keyword>
<feature type="transmembrane region" description="Helical" evidence="1">
    <location>
        <begin position="43"/>
        <end position="60"/>
    </location>
</feature>
<keyword evidence="1" id="KW-1133">Transmembrane helix</keyword>
<keyword evidence="1" id="KW-0472">Membrane</keyword>
<keyword evidence="1" id="KW-0812">Transmembrane</keyword>
<evidence type="ECO:0000313" key="2">
    <source>
        <dbReference type="EMBL" id="QJT41278.1"/>
    </source>
</evidence>
<name>A0ABX6NY15_AERME</name>
<keyword evidence="3" id="KW-1185">Reference proteome</keyword>
<feature type="transmembrane region" description="Helical" evidence="1">
    <location>
        <begin position="20"/>
        <end position="37"/>
    </location>
</feature>
<proteinExistence type="predicted"/>
<dbReference type="RefSeq" id="WP_171270163.1">
    <property type="nucleotide sequence ID" value="NZ_CP038446.1"/>
</dbReference>
<accession>A0ABX6NY15</accession>
<sequence length="78" mass="8232">MSEKNVSVNQAASAQASSEVAFYLLLLALLVIGIVMTLVGSKFLPFTIGLMFFGGGVLIFRKQRVLLAWSAAVGALKG</sequence>